<dbReference type="Proteomes" id="UP001366503">
    <property type="component" value="Unassembled WGS sequence"/>
</dbReference>
<comment type="pathway">
    <text evidence="5 18">Amino-acid biosynthesis; L-leucine biosynthesis; L-leucine from 3-methyl-2-oxobutanoate: step 4/4.</text>
</comment>
<dbReference type="RefSeq" id="WP_337092953.1">
    <property type="nucleotide sequence ID" value="NZ_JAPYKO010000005.1"/>
</dbReference>
<evidence type="ECO:0000256" key="12">
    <source>
        <dbReference type="ARBA" id="ARBA00048212"/>
    </source>
</evidence>
<comment type="catalytic activity">
    <reaction evidence="14 17">
        <text>L-leucine + 2-oxoglutarate = 4-methyl-2-oxopentanoate + L-glutamate</text>
        <dbReference type="Rhea" id="RHEA:18321"/>
        <dbReference type="ChEBI" id="CHEBI:16810"/>
        <dbReference type="ChEBI" id="CHEBI:17865"/>
        <dbReference type="ChEBI" id="CHEBI:29985"/>
        <dbReference type="ChEBI" id="CHEBI:57427"/>
        <dbReference type="EC" id="2.6.1.42"/>
    </reaction>
</comment>
<evidence type="ECO:0000313" key="20">
    <source>
        <dbReference type="Proteomes" id="UP001366503"/>
    </source>
</evidence>
<dbReference type="GO" id="GO:0004084">
    <property type="term" value="F:branched-chain-amino-acid transaminase activity"/>
    <property type="evidence" value="ECO:0007669"/>
    <property type="project" value="UniProtKB-EC"/>
</dbReference>
<protein>
    <recommendedName>
        <fullName evidence="17">Branched-chain-amino-acid aminotransferase</fullName>
        <ecNumber evidence="17">2.6.1.42</ecNumber>
    </recommendedName>
</protein>
<evidence type="ECO:0000256" key="14">
    <source>
        <dbReference type="ARBA" id="ARBA00049229"/>
    </source>
</evidence>
<dbReference type="PANTHER" id="PTHR11825:SF44">
    <property type="entry name" value="BRANCHED-CHAIN-AMINO-ACID AMINOTRANSFERASE"/>
    <property type="match status" value="1"/>
</dbReference>
<keyword evidence="8 17" id="KW-0028">Amino-acid biosynthesis</keyword>
<dbReference type="Pfam" id="PF01063">
    <property type="entry name" value="Aminotran_4"/>
    <property type="match status" value="1"/>
</dbReference>
<organism evidence="19 20">
    <name type="scientific">Mesorhizobium argentiipisi</name>
    <dbReference type="NCBI Taxonomy" id="3015175"/>
    <lineage>
        <taxon>Bacteria</taxon>
        <taxon>Pseudomonadati</taxon>
        <taxon>Pseudomonadota</taxon>
        <taxon>Alphaproteobacteria</taxon>
        <taxon>Hyphomicrobiales</taxon>
        <taxon>Phyllobacteriaceae</taxon>
        <taxon>Mesorhizobium</taxon>
    </lineage>
</organism>
<keyword evidence="7 17" id="KW-0032">Aminotransferase</keyword>
<evidence type="ECO:0000256" key="8">
    <source>
        <dbReference type="ARBA" id="ARBA00022605"/>
    </source>
</evidence>
<dbReference type="Gene3D" id="3.30.470.10">
    <property type="match status" value="1"/>
</dbReference>
<proteinExistence type="inferred from homology"/>
<evidence type="ECO:0000256" key="10">
    <source>
        <dbReference type="ARBA" id="ARBA00022898"/>
    </source>
</evidence>
<dbReference type="InterPro" id="IPR043132">
    <property type="entry name" value="BCAT-like_C"/>
</dbReference>
<evidence type="ECO:0000256" key="16">
    <source>
        <dbReference type="RuleBase" id="RU004516"/>
    </source>
</evidence>
<evidence type="ECO:0000256" key="5">
    <source>
        <dbReference type="ARBA" id="ARBA00005072"/>
    </source>
</evidence>
<evidence type="ECO:0000256" key="1">
    <source>
        <dbReference type="ARBA" id="ARBA00001933"/>
    </source>
</evidence>
<dbReference type="NCBIfam" id="TIGR01123">
    <property type="entry name" value="ilvE_II"/>
    <property type="match status" value="1"/>
</dbReference>
<comment type="pathway">
    <text evidence="3 18">Amino-acid biosynthesis; L-isoleucine biosynthesis; L-isoleucine from 2-oxobutanoate: step 4/4.</text>
</comment>
<evidence type="ECO:0000256" key="15">
    <source>
        <dbReference type="RuleBase" id="RU004106"/>
    </source>
</evidence>
<evidence type="ECO:0000256" key="6">
    <source>
        <dbReference type="ARBA" id="ARBA00009320"/>
    </source>
</evidence>
<dbReference type="PIRSF" id="PIRSF006468">
    <property type="entry name" value="BCAT1"/>
    <property type="match status" value="1"/>
</dbReference>
<evidence type="ECO:0000313" key="19">
    <source>
        <dbReference type="EMBL" id="MEI9402576.1"/>
    </source>
</evidence>
<evidence type="ECO:0000256" key="4">
    <source>
        <dbReference type="ARBA" id="ARBA00004931"/>
    </source>
</evidence>
<evidence type="ECO:0000256" key="17">
    <source>
        <dbReference type="RuleBase" id="RU004517"/>
    </source>
</evidence>
<dbReference type="CDD" id="cd01557">
    <property type="entry name" value="BCAT_beta_family"/>
    <property type="match status" value="1"/>
</dbReference>
<comment type="catalytic activity">
    <reaction evidence="13 17">
        <text>L-isoleucine + 2-oxoglutarate = (S)-3-methyl-2-oxopentanoate + L-glutamate</text>
        <dbReference type="Rhea" id="RHEA:24801"/>
        <dbReference type="ChEBI" id="CHEBI:16810"/>
        <dbReference type="ChEBI" id="CHEBI:29985"/>
        <dbReference type="ChEBI" id="CHEBI:35146"/>
        <dbReference type="ChEBI" id="CHEBI:58045"/>
        <dbReference type="EC" id="2.6.1.42"/>
    </reaction>
</comment>
<name>A0ABU8KA27_9HYPH</name>
<comment type="similarity">
    <text evidence="6 15">Belongs to the class-IV pyridoxal-phosphate-dependent aminotransferase family.</text>
</comment>
<dbReference type="InterPro" id="IPR036038">
    <property type="entry name" value="Aminotransferase-like"/>
</dbReference>
<comment type="cofactor">
    <cofactor evidence="1 16">
        <name>pyridoxal 5'-phosphate</name>
        <dbReference type="ChEBI" id="CHEBI:597326"/>
    </cofactor>
</comment>
<evidence type="ECO:0000256" key="18">
    <source>
        <dbReference type="RuleBase" id="RU004519"/>
    </source>
</evidence>
<sequence>MTKSMGTVVARNLAPELTSVQECRQLTGSNPLFGAVFTQHMVTGQYDAENGWHDFQVEPLSPFSFHPATSTLHYGQAIFEGLKAYAQPDGSIAVFRPEVNAQRFAASARRLAMPPLPEQVFEAAIQQLVDVERNWVPQGYGESLYLRPMMFARDARLTTRPSATYTFCLIACPVGAYFPNGVSVVTVWISEDYVRAVRGGTGEAKCAGNYAASFLAQQEATANRCDQVVWLDAIDRETIEEMGGMNLYFVLDDGGQRKLITPVPTGSLLKGVTRASLLTVANDLGYQVEERRITTEEWEHGSRTGTIVESFACGTAAVVTPVGAAKSRKGSFTIGDGAPGPVTMELRQRLLDIQHGRQKDTHGWLCPIGPAEKG</sequence>
<comment type="function">
    <text evidence="2">Acts on leucine, isoleucine and valine.</text>
</comment>
<evidence type="ECO:0000256" key="9">
    <source>
        <dbReference type="ARBA" id="ARBA00022679"/>
    </source>
</evidence>
<dbReference type="InterPro" id="IPR033939">
    <property type="entry name" value="BCAT_family"/>
</dbReference>
<evidence type="ECO:0000256" key="3">
    <source>
        <dbReference type="ARBA" id="ARBA00004824"/>
    </source>
</evidence>
<keyword evidence="11 17" id="KW-0100">Branched-chain amino acid biosynthesis</keyword>
<dbReference type="Gene3D" id="3.20.10.10">
    <property type="entry name" value="D-amino Acid Aminotransferase, subunit A, domain 2"/>
    <property type="match status" value="1"/>
</dbReference>
<comment type="caution">
    <text evidence="19">The sequence shown here is derived from an EMBL/GenBank/DDBJ whole genome shotgun (WGS) entry which is preliminary data.</text>
</comment>
<keyword evidence="20" id="KW-1185">Reference proteome</keyword>
<dbReference type="InterPro" id="IPR001544">
    <property type="entry name" value="Aminotrans_IV"/>
</dbReference>
<keyword evidence="10 16" id="KW-0663">Pyridoxal phosphate</keyword>
<reference evidence="19 20" key="1">
    <citation type="submission" date="2022-12" db="EMBL/GenBank/DDBJ databases">
        <authorList>
            <person name="Muema E."/>
        </authorList>
    </citation>
    <scope>NUCLEOTIDE SEQUENCE [LARGE SCALE GENOMIC DNA]</scope>
    <source>
        <strain evidence="20">1330</strain>
    </source>
</reference>
<dbReference type="NCBIfam" id="NF009897">
    <property type="entry name" value="PRK13357.1"/>
    <property type="match status" value="1"/>
</dbReference>
<comment type="catalytic activity">
    <reaction evidence="12 17">
        <text>L-valine + 2-oxoglutarate = 3-methyl-2-oxobutanoate + L-glutamate</text>
        <dbReference type="Rhea" id="RHEA:24813"/>
        <dbReference type="ChEBI" id="CHEBI:11851"/>
        <dbReference type="ChEBI" id="CHEBI:16810"/>
        <dbReference type="ChEBI" id="CHEBI:29985"/>
        <dbReference type="ChEBI" id="CHEBI:57762"/>
        <dbReference type="EC" id="2.6.1.42"/>
    </reaction>
</comment>
<accession>A0ABU8KA27</accession>
<comment type="pathway">
    <text evidence="4 18">Amino-acid biosynthesis; L-valine biosynthesis; L-valine from pyruvate: step 4/4.</text>
</comment>
<dbReference type="PROSITE" id="PS00770">
    <property type="entry name" value="AA_TRANSFER_CLASS_4"/>
    <property type="match status" value="1"/>
</dbReference>
<evidence type="ECO:0000256" key="7">
    <source>
        <dbReference type="ARBA" id="ARBA00022576"/>
    </source>
</evidence>
<evidence type="ECO:0000256" key="11">
    <source>
        <dbReference type="ARBA" id="ARBA00023304"/>
    </source>
</evidence>
<dbReference type="EC" id="2.6.1.42" evidence="17"/>
<dbReference type="EMBL" id="JAPYKO010000005">
    <property type="protein sequence ID" value="MEI9402576.1"/>
    <property type="molecule type" value="Genomic_DNA"/>
</dbReference>
<evidence type="ECO:0000256" key="13">
    <source>
        <dbReference type="ARBA" id="ARBA00048798"/>
    </source>
</evidence>
<dbReference type="InterPro" id="IPR005786">
    <property type="entry name" value="B_amino_transII"/>
</dbReference>
<gene>
    <name evidence="19" type="ORF">O7A05_10455</name>
</gene>
<dbReference type="InterPro" id="IPR018300">
    <property type="entry name" value="Aminotrans_IV_CS"/>
</dbReference>
<dbReference type="InterPro" id="IPR043131">
    <property type="entry name" value="BCAT-like_N"/>
</dbReference>
<evidence type="ECO:0000256" key="2">
    <source>
        <dbReference type="ARBA" id="ARBA00003109"/>
    </source>
</evidence>
<dbReference type="SUPFAM" id="SSF56752">
    <property type="entry name" value="D-aminoacid aminotransferase-like PLP-dependent enzymes"/>
    <property type="match status" value="1"/>
</dbReference>
<keyword evidence="9 17" id="KW-0808">Transferase</keyword>
<dbReference type="PANTHER" id="PTHR11825">
    <property type="entry name" value="SUBGROUP IIII AMINOTRANSFERASE"/>
    <property type="match status" value="1"/>
</dbReference>